<sequence>MTTLLVTGGAGFIGSNFVRLALTDPNTRVINLDLLTYAGNRESVQDLDPDRHVFVQGDIGDAALVGRLLAEHRPDAIVHFAAESHVDRSIDDPSAFIRTNVLGTQVLLDRALDYWRSGAADGFRFVHVSTDEVYGTLGPDDAPFDEQHRYAPNSPYAASKAAADHLARAWHRTYGLPVMITNCSNNYGPYQFPEKLIPLMLINALEGERLPVYGDGQQRRDWLFVEDHCRAIARVLDAGQAGRVYNIGGNAEMCNLDVVHLLCDLLDERVTGERPRRELIEFVQDRPGHDRRYAINASRIRDELGWEPSVDFAGGLAATVDWYLEQRDWWQRIRDGRYRSERLGVAHFEESESEEPES</sequence>
<dbReference type="Gene3D" id="3.90.25.10">
    <property type="entry name" value="UDP-galactose 4-epimerase, domain 1"/>
    <property type="match status" value="1"/>
</dbReference>
<name>A0A0K0XXP9_9GAMM</name>
<comment type="cofactor">
    <cofactor evidence="2 7">
        <name>NAD(+)</name>
        <dbReference type="ChEBI" id="CHEBI:57540"/>
    </cofactor>
</comment>
<protein>
    <recommendedName>
        <fullName evidence="4 7">dTDP-glucose 4,6-dehydratase</fullName>
        <ecNumber evidence="4 7">4.2.1.46</ecNumber>
    </recommendedName>
</protein>
<dbReference type="AlphaFoldDB" id="A0A0K0XXP9"/>
<dbReference type="EC" id="4.2.1.46" evidence="4 7"/>
<dbReference type="STRING" id="1579979.WM2015_2020"/>
<comment type="catalytic activity">
    <reaction evidence="1 7">
        <text>dTDP-alpha-D-glucose = dTDP-4-dehydro-6-deoxy-alpha-D-glucose + H2O</text>
        <dbReference type="Rhea" id="RHEA:17221"/>
        <dbReference type="ChEBI" id="CHEBI:15377"/>
        <dbReference type="ChEBI" id="CHEBI:57477"/>
        <dbReference type="ChEBI" id="CHEBI:57649"/>
        <dbReference type="EC" id="4.2.1.46"/>
    </reaction>
</comment>
<dbReference type="Gene3D" id="3.40.50.720">
    <property type="entry name" value="NAD(P)-binding Rossmann-like Domain"/>
    <property type="match status" value="1"/>
</dbReference>
<comment type="similarity">
    <text evidence="3 7">Belongs to the NAD(P)-dependent epimerase/dehydratase family. dTDP-glucose dehydratase subfamily.</text>
</comment>
<dbReference type="KEGG" id="wma:WM2015_2020"/>
<accession>A0A0K0XXP9</accession>
<dbReference type="RefSeq" id="WP_049725953.1">
    <property type="nucleotide sequence ID" value="NZ_CP012154.1"/>
</dbReference>
<evidence type="ECO:0000313" key="9">
    <source>
        <dbReference type="Proteomes" id="UP000066624"/>
    </source>
</evidence>
<evidence type="ECO:0000313" key="8">
    <source>
        <dbReference type="EMBL" id="AKS42386.1"/>
    </source>
</evidence>
<dbReference type="InterPro" id="IPR016040">
    <property type="entry name" value="NAD(P)-bd_dom"/>
</dbReference>
<organism evidence="8 9">
    <name type="scientific">Wenzhouxiangella marina</name>
    <dbReference type="NCBI Taxonomy" id="1579979"/>
    <lineage>
        <taxon>Bacteria</taxon>
        <taxon>Pseudomonadati</taxon>
        <taxon>Pseudomonadota</taxon>
        <taxon>Gammaproteobacteria</taxon>
        <taxon>Chromatiales</taxon>
        <taxon>Wenzhouxiangellaceae</taxon>
        <taxon>Wenzhouxiangella</taxon>
    </lineage>
</organism>
<dbReference type="InterPro" id="IPR005888">
    <property type="entry name" value="dTDP_Gluc_deHydtase"/>
</dbReference>
<keyword evidence="9" id="KW-1185">Reference proteome</keyword>
<dbReference type="GO" id="GO:0009225">
    <property type="term" value="P:nucleotide-sugar metabolic process"/>
    <property type="evidence" value="ECO:0007669"/>
    <property type="project" value="InterPro"/>
</dbReference>
<keyword evidence="5" id="KW-0520">NAD</keyword>
<dbReference type="NCBIfam" id="TIGR01181">
    <property type="entry name" value="dTDP_gluc_dehyt"/>
    <property type="match status" value="1"/>
</dbReference>
<evidence type="ECO:0000256" key="4">
    <source>
        <dbReference type="ARBA" id="ARBA00011990"/>
    </source>
</evidence>
<dbReference type="PATRIC" id="fig|1579979.3.peg.2065"/>
<evidence type="ECO:0000256" key="6">
    <source>
        <dbReference type="ARBA" id="ARBA00023239"/>
    </source>
</evidence>
<reference evidence="8 9" key="1">
    <citation type="submission" date="2015-07" db="EMBL/GenBank/DDBJ databases">
        <authorList>
            <person name="Noorani M."/>
        </authorList>
    </citation>
    <scope>NUCLEOTIDE SEQUENCE [LARGE SCALE GENOMIC DNA]</scope>
    <source>
        <strain evidence="8 9">KCTC 42284</strain>
    </source>
</reference>
<evidence type="ECO:0000256" key="1">
    <source>
        <dbReference type="ARBA" id="ARBA00001539"/>
    </source>
</evidence>
<dbReference type="EMBL" id="CP012154">
    <property type="protein sequence ID" value="AKS42386.1"/>
    <property type="molecule type" value="Genomic_DNA"/>
</dbReference>
<evidence type="ECO:0000256" key="7">
    <source>
        <dbReference type="RuleBase" id="RU004473"/>
    </source>
</evidence>
<gene>
    <name evidence="8" type="ORF">WM2015_2020</name>
</gene>
<dbReference type="OrthoDB" id="9803010at2"/>
<keyword evidence="6 7" id="KW-0456">Lyase</keyword>
<proteinExistence type="inferred from homology"/>
<dbReference type="Pfam" id="PF16363">
    <property type="entry name" value="GDP_Man_Dehyd"/>
    <property type="match status" value="1"/>
</dbReference>
<evidence type="ECO:0000256" key="5">
    <source>
        <dbReference type="ARBA" id="ARBA00023027"/>
    </source>
</evidence>
<dbReference type="CDD" id="cd05246">
    <property type="entry name" value="dTDP_GD_SDR_e"/>
    <property type="match status" value="1"/>
</dbReference>
<dbReference type="SUPFAM" id="SSF51735">
    <property type="entry name" value="NAD(P)-binding Rossmann-fold domains"/>
    <property type="match status" value="1"/>
</dbReference>
<dbReference type="GO" id="GO:0008460">
    <property type="term" value="F:dTDP-glucose 4,6-dehydratase activity"/>
    <property type="evidence" value="ECO:0007669"/>
    <property type="project" value="UniProtKB-EC"/>
</dbReference>
<evidence type="ECO:0000256" key="3">
    <source>
        <dbReference type="ARBA" id="ARBA00008178"/>
    </source>
</evidence>
<dbReference type="InterPro" id="IPR036291">
    <property type="entry name" value="NAD(P)-bd_dom_sf"/>
</dbReference>
<dbReference type="Proteomes" id="UP000066624">
    <property type="component" value="Chromosome"/>
</dbReference>
<dbReference type="PANTHER" id="PTHR43000">
    <property type="entry name" value="DTDP-D-GLUCOSE 4,6-DEHYDRATASE-RELATED"/>
    <property type="match status" value="1"/>
</dbReference>
<evidence type="ECO:0000256" key="2">
    <source>
        <dbReference type="ARBA" id="ARBA00001911"/>
    </source>
</evidence>